<dbReference type="AlphaFoldDB" id="A0A841DML0"/>
<dbReference type="EMBL" id="JACHNF010000001">
    <property type="protein sequence ID" value="MBB5980364.1"/>
    <property type="molecule type" value="Genomic_DNA"/>
</dbReference>
<evidence type="ECO:0000313" key="3">
    <source>
        <dbReference type="EMBL" id="MBB5980364.1"/>
    </source>
</evidence>
<reference evidence="3 4" key="1">
    <citation type="submission" date="2020-08" db="EMBL/GenBank/DDBJ databases">
        <title>Sequencing the genomes of 1000 actinobacteria strains.</title>
        <authorList>
            <person name="Klenk H.-P."/>
        </authorList>
    </citation>
    <scope>NUCLEOTIDE SEQUENCE [LARGE SCALE GENOMIC DNA]</scope>
    <source>
        <strain evidence="3 4">DSM 17294</strain>
    </source>
</reference>
<dbReference type="InterPro" id="IPR054695">
    <property type="entry name" value="Pierisin-like_dom"/>
</dbReference>
<proteinExistence type="predicted"/>
<evidence type="ECO:0000259" key="2">
    <source>
        <dbReference type="Pfam" id="PF22596"/>
    </source>
</evidence>
<feature type="domain" description="Pierisin-like" evidence="2">
    <location>
        <begin position="31"/>
        <end position="154"/>
    </location>
</feature>
<feature type="region of interest" description="Disordered" evidence="1">
    <location>
        <begin position="137"/>
        <end position="159"/>
    </location>
</feature>
<dbReference type="Pfam" id="PF22596">
    <property type="entry name" value="Scabin-like"/>
    <property type="match status" value="1"/>
</dbReference>
<sequence length="159" mass="16735">MGIGAGAAASSVGKALLGKSTSGAASTTRTLFRGDTRGPGKLFTPEGFVAKGGEAGYRDYVFGKGDGNWVSTSRSERIAKDFSATDPNSRRGWVYEIADPGNGIDPRRVTPRFPRFLRGEKEISFKGSIPGSYVKSARPTKWGEWDGPAVKNPGFGGGG</sequence>
<dbReference type="SUPFAM" id="SSF56399">
    <property type="entry name" value="ADP-ribosylation"/>
    <property type="match status" value="1"/>
</dbReference>
<feature type="compositionally biased region" description="Polar residues" evidence="1">
    <location>
        <begin position="19"/>
        <end position="30"/>
    </location>
</feature>
<dbReference type="Gene3D" id="3.90.210.10">
    <property type="entry name" value="Heat-Labile Enterotoxin, subunit A"/>
    <property type="match status" value="1"/>
</dbReference>
<organism evidence="3 4">
    <name type="scientific">Kribbella solani</name>
    <dbReference type="NCBI Taxonomy" id="236067"/>
    <lineage>
        <taxon>Bacteria</taxon>
        <taxon>Bacillati</taxon>
        <taxon>Actinomycetota</taxon>
        <taxon>Actinomycetes</taxon>
        <taxon>Propionibacteriales</taxon>
        <taxon>Kribbellaceae</taxon>
        <taxon>Kribbella</taxon>
    </lineage>
</organism>
<gene>
    <name evidence="3" type="ORF">HDA44_003705</name>
</gene>
<evidence type="ECO:0000256" key="1">
    <source>
        <dbReference type="SAM" id="MobiDB-lite"/>
    </source>
</evidence>
<dbReference type="RefSeq" id="WP_184836028.1">
    <property type="nucleotide sequence ID" value="NZ_BAAAVN010000007.1"/>
</dbReference>
<evidence type="ECO:0000313" key="4">
    <source>
        <dbReference type="Proteomes" id="UP000558997"/>
    </source>
</evidence>
<protein>
    <recommendedName>
        <fullName evidence="2">Pierisin-like domain-containing protein</fullName>
    </recommendedName>
</protein>
<accession>A0A841DML0</accession>
<feature type="region of interest" description="Disordered" evidence="1">
    <location>
        <begin position="18"/>
        <end position="39"/>
    </location>
</feature>
<name>A0A841DML0_9ACTN</name>
<comment type="caution">
    <text evidence="3">The sequence shown here is derived from an EMBL/GenBank/DDBJ whole genome shotgun (WGS) entry which is preliminary data.</text>
</comment>
<keyword evidence="4" id="KW-1185">Reference proteome</keyword>
<dbReference type="Proteomes" id="UP000558997">
    <property type="component" value="Unassembled WGS sequence"/>
</dbReference>